<evidence type="ECO:0000259" key="10">
    <source>
        <dbReference type="PROSITE" id="PS50046"/>
    </source>
</evidence>
<dbReference type="Pfam" id="PF00360">
    <property type="entry name" value="PHY"/>
    <property type="match status" value="1"/>
</dbReference>
<dbReference type="InterPro" id="IPR043150">
    <property type="entry name" value="Phytochrome_PHY_sf"/>
</dbReference>
<dbReference type="PROSITE" id="PS50109">
    <property type="entry name" value="HIS_KIN"/>
    <property type="match status" value="1"/>
</dbReference>
<dbReference type="InterPro" id="IPR036097">
    <property type="entry name" value="HisK_dim/P_sf"/>
</dbReference>
<name>A0ABT9MBT5_9DEIO</name>
<dbReference type="Pfam" id="PF02518">
    <property type="entry name" value="HATPase_c"/>
    <property type="match status" value="1"/>
</dbReference>
<keyword evidence="9" id="KW-0675">Receptor</keyword>
<dbReference type="CDD" id="cd00075">
    <property type="entry name" value="HATPase"/>
    <property type="match status" value="1"/>
</dbReference>
<dbReference type="SUPFAM" id="SSF55785">
    <property type="entry name" value="PYP-like sensor domain (PAS domain)"/>
    <property type="match status" value="1"/>
</dbReference>
<dbReference type="Gene3D" id="3.30.450.40">
    <property type="match status" value="1"/>
</dbReference>
<dbReference type="Proteomes" id="UP001232163">
    <property type="component" value="Unassembled WGS sequence"/>
</dbReference>
<dbReference type="SMART" id="SM00387">
    <property type="entry name" value="HATPase_c"/>
    <property type="match status" value="1"/>
</dbReference>
<dbReference type="PROSITE" id="PS50046">
    <property type="entry name" value="PHYTOCHROME_2"/>
    <property type="match status" value="1"/>
</dbReference>
<gene>
    <name evidence="12" type="ORF">QO006_001466</name>
</gene>
<comment type="caution">
    <text evidence="12">The sequence shown here is derived from an EMBL/GenBank/DDBJ whole genome shotgun (WGS) entry which is preliminary data.</text>
</comment>
<dbReference type="InterPro" id="IPR005467">
    <property type="entry name" value="His_kinase_dom"/>
</dbReference>
<evidence type="ECO:0000256" key="2">
    <source>
        <dbReference type="ARBA" id="ARBA00006402"/>
    </source>
</evidence>
<dbReference type="SUPFAM" id="SSF55781">
    <property type="entry name" value="GAF domain-like"/>
    <property type="match status" value="2"/>
</dbReference>
<dbReference type="Gene3D" id="3.30.450.270">
    <property type="match status" value="1"/>
</dbReference>
<sequence>MTGPNPEANLLPPTYLGGPEITTENCEREPIHIPGSVQPHGALLVVNAEGGRVLQVSENLPAFLGVAAPEALGRPLGALLGGLTGVDGARVEAQITEALPDGVADNVQFRVPLRTGSGMESAAPLTVTAHRVGERLIVELEPTQPDTAGLAYRRRNALFAMEGATGLVELAQVAVTAARDLSGFDRVMLYRFAPDHSGEVLAEARREDLGSFLAHRFPASDIPPQARALYVRHLLRLTADVNAAPVPLLPRLDPGTNAPVPLGGAVLRATSPIHLQYLRNMGVASSLSVSIVVDGRLWGLIACHHQTPHVTSPELRSTLEELGRLLNLQVQLKERAEVDAFRERLRGGHQRVLQAAARSTAPLDALSDPGLRLRELMNAGGLALHFEGQWRTLGAAPGTADLEALLGWLRATEPGTLYSTDELGAAWPPAAELPGVASGLLALSIGHGWREALLWFRPEVPRTVAWGGATPEFAKDGLGPRQSFETYLETVRGRALPWHEGERSEASALGETLTATLGERLTTLRSLNDQLARSGAEWRELAFVIAHTVKEPVRLIHQFVELFGLRQGADIDPESRTLSQFVTRETGRLHRLITDLYAYIELLSYPALSPVEVTPLQFVQDVVDAVPGAAGRVKVDVPGASGADRPVRVDAVKGREALRQVVVNALTYSPPGSAVTVTVGQDAHSTTFTVADQGPGIPPQYRDRAFQLFQRLVPGQTDDPAGTGLGLPLARKIAELHGGTLSLDAAPGPGARFTLRLPLDLPAPPMPLPGAGA</sequence>
<evidence type="ECO:0000256" key="8">
    <source>
        <dbReference type="ARBA" id="ARBA00022991"/>
    </source>
</evidence>
<evidence type="ECO:0000259" key="11">
    <source>
        <dbReference type="PROSITE" id="PS50109"/>
    </source>
</evidence>
<evidence type="ECO:0000256" key="7">
    <source>
        <dbReference type="ARBA" id="ARBA00022777"/>
    </source>
</evidence>
<dbReference type="SUPFAM" id="SSF47384">
    <property type="entry name" value="Homodimeric domain of signal transducing histidine kinase"/>
    <property type="match status" value="1"/>
</dbReference>
<dbReference type="SUPFAM" id="SSF55874">
    <property type="entry name" value="ATPase domain of HSP90 chaperone/DNA topoisomerase II/histidine kinase"/>
    <property type="match status" value="1"/>
</dbReference>
<keyword evidence="7 12" id="KW-0418">Kinase</keyword>
<feature type="domain" description="Histidine kinase" evidence="11">
    <location>
        <begin position="544"/>
        <end position="761"/>
    </location>
</feature>
<comment type="similarity">
    <text evidence="2">In the N-terminal section; belongs to the phytochrome family.</text>
</comment>
<evidence type="ECO:0000256" key="3">
    <source>
        <dbReference type="ARBA" id="ARBA00012438"/>
    </source>
</evidence>
<keyword evidence="4" id="KW-0600">Photoreceptor protein</keyword>
<dbReference type="InterPro" id="IPR050351">
    <property type="entry name" value="BphY/WalK/GraS-like"/>
</dbReference>
<keyword evidence="13" id="KW-1185">Reference proteome</keyword>
<dbReference type="Pfam" id="PF01590">
    <property type="entry name" value="GAF"/>
    <property type="match status" value="1"/>
</dbReference>
<dbReference type="InterPro" id="IPR003018">
    <property type="entry name" value="GAF"/>
</dbReference>
<dbReference type="Gene3D" id="3.30.450.20">
    <property type="entry name" value="PAS domain"/>
    <property type="match status" value="1"/>
</dbReference>
<dbReference type="InterPro" id="IPR001294">
    <property type="entry name" value="Phytochrome"/>
</dbReference>
<evidence type="ECO:0000256" key="1">
    <source>
        <dbReference type="ARBA" id="ARBA00000085"/>
    </source>
</evidence>
<evidence type="ECO:0000256" key="9">
    <source>
        <dbReference type="ARBA" id="ARBA00023170"/>
    </source>
</evidence>
<dbReference type="InterPro" id="IPR013515">
    <property type="entry name" value="Phytochrome_cen-reg"/>
</dbReference>
<dbReference type="InterPro" id="IPR035965">
    <property type="entry name" value="PAS-like_dom_sf"/>
</dbReference>
<dbReference type="InterPro" id="IPR029016">
    <property type="entry name" value="GAF-like_dom_sf"/>
</dbReference>
<keyword evidence="5" id="KW-0716">Sensory transduction</keyword>
<proteinExistence type="inferred from homology"/>
<dbReference type="InterPro" id="IPR016132">
    <property type="entry name" value="Phyto_chromo_attachment"/>
</dbReference>
<feature type="domain" description="Phytochrome chromophore attachment site" evidence="10">
    <location>
        <begin position="166"/>
        <end position="331"/>
    </location>
</feature>
<keyword evidence="6" id="KW-0808">Transferase</keyword>
<evidence type="ECO:0000313" key="13">
    <source>
        <dbReference type="Proteomes" id="UP001232163"/>
    </source>
</evidence>
<dbReference type="SMART" id="SM00065">
    <property type="entry name" value="GAF"/>
    <property type="match status" value="1"/>
</dbReference>
<dbReference type="InterPro" id="IPR036890">
    <property type="entry name" value="HATPase_C_sf"/>
</dbReference>
<comment type="catalytic activity">
    <reaction evidence="1">
        <text>ATP + protein L-histidine = ADP + protein N-phospho-L-histidine.</text>
        <dbReference type="EC" id="2.7.13.3"/>
    </reaction>
</comment>
<dbReference type="Pfam" id="PF08446">
    <property type="entry name" value="PAS_2"/>
    <property type="match status" value="1"/>
</dbReference>
<dbReference type="InterPro" id="IPR003594">
    <property type="entry name" value="HATPase_dom"/>
</dbReference>
<dbReference type="PANTHER" id="PTHR42878">
    <property type="entry name" value="TWO-COMPONENT HISTIDINE KINASE"/>
    <property type="match status" value="1"/>
</dbReference>
<dbReference type="GO" id="GO:0016301">
    <property type="term" value="F:kinase activity"/>
    <property type="evidence" value="ECO:0007669"/>
    <property type="project" value="UniProtKB-KW"/>
</dbReference>
<dbReference type="PANTHER" id="PTHR42878:SF15">
    <property type="entry name" value="BACTERIOPHYTOCHROME"/>
    <property type="match status" value="1"/>
</dbReference>
<dbReference type="RefSeq" id="WP_307465333.1">
    <property type="nucleotide sequence ID" value="NZ_JAURUR010000003.1"/>
</dbReference>
<reference evidence="12 13" key="1">
    <citation type="submission" date="2023-07" db="EMBL/GenBank/DDBJ databases">
        <title>Genomic Encyclopedia of Type Strains, Phase IV (KMG-IV): sequencing the most valuable type-strain genomes for metagenomic binning, comparative biology and taxonomic classification.</title>
        <authorList>
            <person name="Goeker M."/>
        </authorList>
    </citation>
    <scope>NUCLEOTIDE SEQUENCE [LARGE SCALE GENOMIC DNA]</scope>
    <source>
        <strain evidence="12 13">NIO-1023</strain>
    </source>
</reference>
<protein>
    <recommendedName>
        <fullName evidence="3">histidine kinase</fullName>
        <ecNumber evidence="3">2.7.13.3</ecNumber>
    </recommendedName>
</protein>
<evidence type="ECO:0000256" key="5">
    <source>
        <dbReference type="ARBA" id="ARBA00022606"/>
    </source>
</evidence>
<evidence type="ECO:0000256" key="6">
    <source>
        <dbReference type="ARBA" id="ARBA00022679"/>
    </source>
</evidence>
<keyword evidence="8" id="KW-0157">Chromophore</keyword>
<dbReference type="EMBL" id="JAURUR010000003">
    <property type="protein sequence ID" value="MDP9764041.1"/>
    <property type="molecule type" value="Genomic_DNA"/>
</dbReference>
<evidence type="ECO:0000313" key="12">
    <source>
        <dbReference type="EMBL" id="MDP9764041.1"/>
    </source>
</evidence>
<dbReference type="Gene3D" id="3.30.565.10">
    <property type="entry name" value="Histidine kinase-like ATPase, C-terminal domain"/>
    <property type="match status" value="1"/>
</dbReference>
<dbReference type="PRINTS" id="PR01033">
    <property type="entry name" value="PHYTOCHROME"/>
</dbReference>
<evidence type="ECO:0000256" key="4">
    <source>
        <dbReference type="ARBA" id="ARBA00022543"/>
    </source>
</evidence>
<organism evidence="12 13">
    <name type="scientific">Deinococcus enclensis</name>
    <dbReference type="NCBI Taxonomy" id="1049582"/>
    <lineage>
        <taxon>Bacteria</taxon>
        <taxon>Thermotogati</taxon>
        <taxon>Deinococcota</taxon>
        <taxon>Deinococci</taxon>
        <taxon>Deinococcales</taxon>
        <taxon>Deinococcaceae</taxon>
        <taxon>Deinococcus</taxon>
    </lineage>
</organism>
<dbReference type="InterPro" id="IPR013654">
    <property type="entry name" value="PAS_2"/>
</dbReference>
<accession>A0ABT9MBT5</accession>
<dbReference type="EC" id="2.7.13.3" evidence="3"/>